<protein>
    <recommendedName>
        <fullName evidence="11">Scavenger receptor class B member 1</fullName>
    </recommendedName>
    <alternativeName>
        <fullName evidence="12">SR-BI</fullName>
    </alternativeName>
</protein>
<dbReference type="PRINTS" id="PR01609">
    <property type="entry name" value="CD36FAMILY"/>
</dbReference>
<dbReference type="Pfam" id="PF01130">
    <property type="entry name" value="CD36"/>
    <property type="match status" value="1"/>
</dbReference>
<dbReference type="GeneID" id="107118498"/>
<keyword evidence="4" id="KW-1003">Cell membrane</keyword>
<evidence type="ECO:0000256" key="4">
    <source>
        <dbReference type="ARBA" id="ARBA00022475"/>
    </source>
</evidence>
<keyword evidence="5" id="KW-0812">Transmembrane</keyword>
<comment type="similarity">
    <text evidence="3">Belongs to the CD36 family.</text>
</comment>
<evidence type="ECO:0000256" key="11">
    <source>
        <dbReference type="ARBA" id="ARBA00040821"/>
    </source>
</evidence>
<proteinExistence type="inferred from homology"/>
<dbReference type="RefSeq" id="XP_015276339.1">
    <property type="nucleotide sequence ID" value="XM_015420853.1"/>
</dbReference>
<evidence type="ECO:0000256" key="6">
    <source>
        <dbReference type="ARBA" id="ARBA00022989"/>
    </source>
</evidence>
<keyword evidence="6" id="KW-1133">Transmembrane helix</keyword>
<keyword evidence="10" id="KW-0325">Glycoprotein</keyword>
<keyword evidence="13" id="KW-1185">Reference proteome</keyword>
<keyword evidence="8" id="KW-1015">Disulfide bond</keyword>
<sequence>MTVGVPNRAAVLVCGALGATLLVAGLVLVVVLPGVVNNQVAKNVRIQPNTSFYNLWKDIPFPFYFSVYFFEVLNPNEVLAGSKPAVQQRGPYVYRENREKKNITFHENGTVSFLEYRYFHFEPDMSNGTEKDRVVIPNLLVLGAAVMLEDLIVPLKIAVSAAFTFFKQKAFLNRTVGEVLWGYEDPIVKFLNDIKPGLLPFGDKFGILVDFNNSHSGRFTVNTGVDDISKVHMVDTWNGLKKVSYWRSDQCNQINGTSGEIWPPFMTPSTPLELFSTDACRSMRLQFKEMGEFQRVPVYRYEAPKTLFANGTVYPPNEGFCPCRQSGIQNMSSCRLSMCAGWPFVLKSK</sequence>
<evidence type="ECO:0000256" key="8">
    <source>
        <dbReference type="ARBA" id="ARBA00023157"/>
    </source>
</evidence>
<gene>
    <name evidence="14" type="primary">SCARB1</name>
</gene>
<evidence type="ECO:0000256" key="7">
    <source>
        <dbReference type="ARBA" id="ARBA00023136"/>
    </source>
</evidence>
<keyword evidence="9 14" id="KW-0675">Receptor</keyword>
<evidence type="ECO:0000256" key="5">
    <source>
        <dbReference type="ARBA" id="ARBA00022692"/>
    </source>
</evidence>
<organism evidence="13 14">
    <name type="scientific">Gekko japonicus</name>
    <name type="common">Schlegel's Japanese gecko</name>
    <dbReference type="NCBI Taxonomy" id="146911"/>
    <lineage>
        <taxon>Eukaryota</taxon>
        <taxon>Metazoa</taxon>
        <taxon>Chordata</taxon>
        <taxon>Craniata</taxon>
        <taxon>Vertebrata</taxon>
        <taxon>Euteleostomi</taxon>
        <taxon>Lepidosauria</taxon>
        <taxon>Squamata</taxon>
        <taxon>Bifurcata</taxon>
        <taxon>Gekkota</taxon>
        <taxon>Gekkonidae</taxon>
        <taxon>Gekkoninae</taxon>
        <taxon>Gekko</taxon>
    </lineage>
</organism>
<dbReference type="InterPro" id="IPR002159">
    <property type="entry name" value="CD36_fam"/>
</dbReference>
<dbReference type="Proteomes" id="UP000694871">
    <property type="component" value="Unplaced"/>
</dbReference>
<evidence type="ECO:0000313" key="14">
    <source>
        <dbReference type="RefSeq" id="XP_015276339.1"/>
    </source>
</evidence>
<evidence type="ECO:0000313" key="13">
    <source>
        <dbReference type="Proteomes" id="UP000694871"/>
    </source>
</evidence>
<keyword evidence="7" id="KW-0472">Membrane</keyword>
<evidence type="ECO:0000256" key="1">
    <source>
        <dbReference type="ARBA" id="ARBA00004189"/>
    </source>
</evidence>
<accession>A0ABM1KRK2</accession>
<evidence type="ECO:0000256" key="9">
    <source>
        <dbReference type="ARBA" id="ARBA00023170"/>
    </source>
</evidence>
<evidence type="ECO:0000256" key="2">
    <source>
        <dbReference type="ARBA" id="ARBA00004651"/>
    </source>
</evidence>
<evidence type="ECO:0000256" key="12">
    <source>
        <dbReference type="ARBA" id="ARBA00042244"/>
    </source>
</evidence>
<comment type="subcellular location">
    <subcellularLocation>
        <location evidence="2">Cell membrane</location>
        <topology evidence="2">Multi-pass membrane protein</topology>
    </subcellularLocation>
    <subcellularLocation>
        <location evidence="1">Membrane</location>
        <location evidence="1">Caveola</location>
        <topology evidence="1">Multi-pass membrane protein</topology>
    </subcellularLocation>
</comment>
<reference evidence="14" key="1">
    <citation type="submission" date="2025-08" db="UniProtKB">
        <authorList>
            <consortium name="RefSeq"/>
        </authorList>
    </citation>
    <scope>IDENTIFICATION</scope>
</reference>
<evidence type="ECO:0000256" key="10">
    <source>
        <dbReference type="ARBA" id="ARBA00023180"/>
    </source>
</evidence>
<evidence type="ECO:0000256" key="3">
    <source>
        <dbReference type="ARBA" id="ARBA00010532"/>
    </source>
</evidence>
<dbReference type="PANTHER" id="PTHR11923">
    <property type="entry name" value="SCAVENGER RECEPTOR CLASS B TYPE-1 SR-B1"/>
    <property type="match status" value="1"/>
</dbReference>
<name>A0ABM1KRK2_GEKJA</name>
<dbReference type="PANTHER" id="PTHR11923:SF110">
    <property type="entry name" value="SCAVENGER RECEPTOR CLASS B MEMBER 1"/>
    <property type="match status" value="1"/>
</dbReference>